<comment type="caution">
    <text evidence="1">The sequence shown here is derived from an EMBL/GenBank/DDBJ whole genome shotgun (WGS) entry which is preliminary data.</text>
</comment>
<proteinExistence type="predicted"/>
<accession>A0A9D7S6N4</accession>
<name>A0A9D7S6N4_9BACT</name>
<dbReference type="EMBL" id="JADKFW010000004">
    <property type="protein sequence ID" value="MBK9716850.1"/>
    <property type="molecule type" value="Genomic_DNA"/>
</dbReference>
<gene>
    <name evidence="1" type="ORF">IPO85_04920</name>
</gene>
<protein>
    <submittedName>
        <fullName evidence="1">Uncharacterized protein</fullName>
    </submittedName>
</protein>
<evidence type="ECO:0000313" key="1">
    <source>
        <dbReference type="EMBL" id="MBK9716850.1"/>
    </source>
</evidence>
<dbReference type="Proteomes" id="UP000808349">
    <property type="component" value="Unassembled WGS sequence"/>
</dbReference>
<evidence type="ECO:0000313" key="2">
    <source>
        <dbReference type="Proteomes" id="UP000808349"/>
    </source>
</evidence>
<dbReference type="AlphaFoldDB" id="A0A9D7S6N4"/>
<sequence>MDHWFWKSYLQPLIHLISKETTDPRFASYTKVWMEHSLRDSSLINNEDERERVELVQTYKQKLDHGRIEIEGLLANKYS</sequence>
<organism evidence="1 2">
    <name type="scientific">Candidatus Defluviibacterium haderslevense</name>
    <dbReference type="NCBI Taxonomy" id="2981993"/>
    <lineage>
        <taxon>Bacteria</taxon>
        <taxon>Pseudomonadati</taxon>
        <taxon>Bacteroidota</taxon>
        <taxon>Saprospiria</taxon>
        <taxon>Saprospirales</taxon>
        <taxon>Saprospiraceae</taxon>
        <taxon>Candidatus Defluviibacterium</taxon>
    </lineage>
</organism>
<reference evidence="1 2" key="1">
    <citation type="submission" date="2020-10" db="EMBL/GenBank/DDBJ databases">
        <title>Connecting structure to function with the recovery of over 1000 high-quality activated sludge metagenome-assembled genomes encoding full-length rRNA genes using long-read sequencing.</title>
        <authorList>
            <person name="Singleton C.M."/>
            <person name="Petriglieri F."/>
            <person name="Kristensen J.M."/>
            <person name="Kirkegaard R.H."/>
            <person name="Michaelsen T.Y."/>
            <person name="Andersen M.H."/>
            <person name="Karst S.M."/>
            <person name="Dueholm M.S."/>
            <person name="Nielsen P.H."/>
            <person name="Albertsen M."/>
        </authorList>
    </citation>
    <scope>NUCLEOTIDE SEQUENCE [LARGE SCALE GENOMIC DNA]</scope>
    <source>
        <strain evidence="1">Ribe_18-Q3-R11-54_BAT3C.373</strain>
    </source>
</reference>